<sequence length="142" mass="16046">MESKDSNHKFSLNHLPYCIHYDGETNTDSYFKPTTQITPEREIHTCSFRGHLIKGVKVSIPHGYKGIVVQNINENTHLSVTDDSSEDALLGDITSTADKTFSVLNNFEGWIEWSPEIEPSKQDPSINALSWIKVSDIIHECI</sequence>
<name>A0A1R1YDP3_9FUNG</name>
<reference evidence="1 2" key="1">
    <citation type="submission" date="2017-01" db="EMBL/GenBank/DDBJ databases">
        <authorList>
            <person name="Mah S.A."/>
            <person name="Swanson W.J."/>
            <person name="Moy G.W."/>
            <person name="Vacquier V.D."/>
        </authorList>
    </citation>
    <scope>NUCLEOTIDE SEQUENCE [LARGE SCALE GENOMIC DNA]</scope>
    <source>
        <strain evidence="1 2">GSMNP</strain>
    </source>
</reference>
<proteinExistence type="predicted"/>
<dbReference type="Pfam" id="PF08615">
    <property type="entry name" value="RNase_H2_suC"/>
    <property type="match status" value="1"/>
</dbReference>
<keyword evidence="2" id="KW-1185">Reference proteome</keyword>
<accession>A0A1R1YDP3</accession>
<dbReference type="STRING" id="133412.A0A1R1YDP3"/>
<dbReference type="Gene3D" id="2.40.128.680">
    <property type="match status" value="1"/>
</dbReference>
<dbReference type="CDD" id="cd09271">
    <property type="entry name" value="RNase_H2-C"/>
    <property type="match status" value="1"/>
</dbReference>
<organism evidence="1 2">
    <name type="scientific">Smittium culicis</name>
    <dbReference type="NCBI Taxonomy" id="133412"/>
    <lineage>
        <taxon>Eukaryota</taxon>
        <taxon>Fungi</taxon>
        <taxon>Fungi incertae sedis</taxon>
        <taxon>Zoopagomycota</taxon>
        <taxon>Kickxellomycotina</taxon>
        <taxon>Harpellomycetes</taxon>
        <taxon>Harpellales</taxon>
        <taxon>Legeriomycetaceae</taxon>
        <taxon>Smittium</taxon>
    </lineage>
</organism>
<dbReference type="AlphaFoldDB" id="A0A1R1YDP3"/>
<dbReference type="InterPro" id="IPR013924">
    <property type="entry name" value="RNase_H2_suC"/>
</dbReference>
<dbReference type="EMBL" id="LSSN01000240">
    <property type="protein sequence ID" value="OMJ25013.1"/>
    <property type="molecule type" value="Genomic_DNA"/>
</dbReference>
<evidence type="ECO:0000313" key="2">
    <source>
        <dbReference type="Proteomes" id="UP000187283"/>
    </source>
</evidence>
<dbReference type="OrthoDB" id="6222486at2759"/>
<protein>
    <submittedName>
        <fullName evidence="1">Ribonuclease H2 subunit C</fullName>
    </submittedName>
</protein>
<dbReference type="GO" id="GO:0032299">
    <property type="term" value="C:ribonuclease H2 complex"/>
    <property type="evidence" value="ECO:0007669"/>
    <property type="project" value="InterPro"/>
</dbReference>
<evidence type="ECO:0000313" key="1">
    <source>
        <dbReference type="EMBL" id="OMJ25013.1"/>
    </source>
</evidence>
<comment type="caution">
    <text evidence="1">The sequence shown here is derived from an EMBL/GenBank/DDBJ whole genome shotgun (WGS) entry which is preliminary data.</text>
</comment>
<dbReference type="GO" id="GO:0006401">
    <property type="term" value="P:RNA catabolic process"/>
    <property type="evidence" value="ECO:0007669"/>
    <property type="project" value="InterPro"/>
</dbReference>
<gene>
    <name evidence="1" type="ORF">AYI70_g1189</name>
</gene>
<dbReference type="PANTHER" id="PTHR47204">
    <property type="entry name" value="OS02G0168900 PROTEIN"/>
    <property type="match status" value="1"/>
</dbReference>
<dbReference type="PANTHER" id="PTHR47204:SF1">
    <property type="entry name" value="RIBONUCLEASE H2 SUBUNIT C"/>
    <property type="match status" value="1"/>
</dbReference>
<dbReference type="Proteomes" id="UP000187283">
    <property type="component" value="Unassembled WGS sequence"/>
</dbReference>